<feature type="compositionally biased region" description="Polar residues" evidence="1">
    <location>
        <begin position="335"/>
        <end position="352"/>
    </location>
</feature>
<proteinExistence type="predicted"/>
<evidence type="ECO:0000313" key="2">
    <source>
        <dbReference type="EMBL" id="GET90085.1"/>
    </source>
</evidence>
<dbReference type="EMBL" id="BLBS01000039">
    <property type="protein sequence ID" value="GET90085.1"/>
    <property type="molecule type" value="Genomic_DNA"/>
</dbReference>
<feature type="region of interest" description="Disordered" evidence="1">
    <location>
        <begin position="112"/>
        <end position="132"/>
    </location>
</feature>
<keyword evidence="3" id="KW-1185">Reference proteome</keyword>
<reference evidence="2" key="1">
    <citation type="submission" date="2019-11" db="EMBL/GenBank/DDBJ databases">
        <title>Leishmania tarentolae CDS.</title>
        <authorList>
            <person name="Goto Y."/>
            <person name="Yamagishi J."/>
        </authorList>
    </citation>
    <scope>NUCLEOTIDE SEQUENCE [LARGE SCALE GENOMIC DNA]</scope>
    <source>
        <strain evidence="2">Parrot Tar II</strain>
    </source>
</reference>
<evidence type="ECO:0000313" key="3">
    <source>
        <dbReference type="Proteomes" id="UP000419144"/>
    </source>
</evidence>
<protein>
    <submittedName>
        <fullName evidence="2">Uncharacterized protein</fullName>
    </submittedName>
</protein>
<evidence type="ECO:0000256" key="1">
    <source>
        <dbReference type="SAM" id="MobiDB-lite"/>
    </source>
</evidence>
<comment type="caution">
    <text evidence="2">The sequence shown here is derived from an EMBL/GenBank/DDBJ whole genome shotgun (WGS) entry which is preliminary data.</text>
</comment>
<gene>
    <name evidence="2" type="ORF">LtaPh_2816700</name>
</gene>
<accession>A0A640KM23</accession>
<name>A0A640KM23_LEITA</name>
<feature type="region of interest" description="Disordered" evidence="1">
    <location>
        <begin position="373"/>
        <end position="421"/>
    </location>
</feature>
<feature type="region of interest" description="Disordered" evidence="1">
    <location>
        <begin position="314"/>
        <end position="352"/>
    </location>
</feature>
<organism evidence="2 3">
    <name type="scientific">Leishmania tarentolae</name>
    <name type="common">Sauroleishmania tarentolae</name>
    <dbReference type="NCBI Taxonomy" id="5689"/>
    <lineage>
        <taxon>Eukaryota</taxon>
        <taxon>Discoba</taxon>
        <taxon>Euglenozoa</taxon>
        <taxon>Kinetoplastea</taxon>
        <taxon>Metakinetoplastina</taxon>
        <taxon>Trypanosomatida</taxon>
        <taxon>Trypanosomatidae</taxon>
        <taxon>Leishmaniinae</taxon>
        <taxon>Leishmania</taxon>
        <taxon>lizard Leishmania</taxon>
    </lineage>
</organism>
<dbReference type="AlphaFoldDB" id="A0A640KM23"/>
<dbReference type="VEuPathDB" id="TriTrypDB:LtaPh_2816700"/>
<dbReference type="OrthoDB" id="244803at2759"/>
<dbReference type="Proteomes" id="UP000419144">
    <property type="component" value="Unassembled WGS sequence"/>
</dbReference>
<sequence length="421" mass="46349">MYMCVCVCVCAHSFGFVVNTHHIRIFTFSCVARSNPLPCVTHSVCVSSPCLSSLVCVCVCVCVHACVQRVLPHFSAATAAPFPSFFVRWEHTMEDVYAPKYNGRSLQEWERGEAASPVPRSTPARQYRKPKDDAPAYDPLLWSNTDTSYIATLATHTMKYHPPCTAQQGGLQQRGTSVSKPPLKVFLSSSWKAAPQEGTVPQHSKFHSVYHRGPTTWTGRLLRFFAPQLYARWQGNVSAADVRQLSTKELISLMQLALSAGEVDQSAMLARELSRRKLALQMELFPKQAGAEATMRGSPSPLDPYPSLTCPTPHPHLPGDTNFHDGDVDLPIVYQSGTHGPSPSAASWQRDQSTANADLKHFANRTNPSGLNASSIWASDSHSQPPEYTSPMALANGVEQQRSSLYEPGSGGSWAQRTKWY</sequence>
<feature type="compositionally biased region" description="Polar residues" evidence="1">
    <location>
        <begin position="373"/>
        <end position="387"/>
    </location>
</feature>